<dbReference type="GO" id="GO:0019284">
    <property type="term" value="P:L-methionine salvage from S-adenosylmethionine"/>
    <property type="evidence" value="ECO:0007669"/>
    <property type="project" value="TreeGrafter"/>
</dbReference>
<dbReference type="UniPathway" id="UPA00904">
    <property type="reaction ID" value="UER00871"/>
</dbReference>
<reference evidence="8" key="1">
    <citation type="submission" date="2016-10" db="EMBL/GenBank/DDBJ databases">
        <authorList>
            <person name="Bumgarner R.E."/>
            <person name="Fredricks D.N."/>
            <person name="Srinivasan S."/>
        </authorList>
    </citation>
    <scope>NUCLEOTIDE SEQUENCE [LARGE SCALE GENOMIC DNA]</scope>
    <source>
        <strain evidence="8">KA00225</strain>
    </source>
</reference>
<protein>
    <recommendedName>
        <fullName evidence="2">adenosylhomocysteine nucleosidase</fullName>
        <ecNumber evidence="2">3.2.2.9</ecNumber>
    </recommendedName>
</protein>
<organism evidence="7 8">
    <name type="scientific">Gardnerella vaginalis</name>
    <dbReference type="NCBI Taxonomy" id="2702"/>
    <lineage>
        <taxon>Bacteria</taxon>
        <taxon>Bacillati</taxon>
        <taxon>Actinomycetota</taxon>
        <taxon>Actinomycetes</taxon>
        <taxon>Bifidobacteriales</taxon>
        <taxon>Bifidobacteriaceae</taxon>
        <taxon>Gardnerella</taxon>
    </lineage>
</organism>
<dbReference type="PANTHER" id="PTHR46832">
    <property type="entry name" value="5'-METHYLTHIOADENOSINE/S-ADENOSYLHOMOCYSTEINE NUCLEOSIDASE"/>
    <property type="match status" value="1"/>
</dbReference>
<proteinExistence type="predicted"/>
<dbReference type="InterPro" id="IPR000845">
    <property type="entry name" value="Nucleoside_phosphorylase_d"/>
</dbReference>
<dbReference type="Pfam" id="PF01048">
    <property type="entry name" value="PNP_UDP_1"/>
    <property type="match status" value="1"/>
</dbReference>
<evidence type="ECO:0000256" key="4">
    <source>
        <dbReference type="ARBA" id="ARBA00022801"/>
    </source>
</evidence>
<dbReference type="GO" id="GO:0008930">
    <property type="term" value="F:methylthioadenosine nucleosidase activity"/>
    <property type="evidence" value="ECO:0007669"/>
    <property type="project" value="InterPro"/>
</dbReference>
<feature type="domain" description="Nucleoside phosphorylase" evidence="6">
    <location>
        <begin position="14"/>
        <end position="238"/>
    </location>
</feature>
<comment type="caution">
    <text evidence="7">The sequence shown here is derived from an EMBL/GenBank/DDBJ whole genome shotgun (WGS) entry which is preliminary data.</text>
</comment>
<comment type="pathway">
    <text evidence="1">Amino-acid biosynthesis; L-methionine biosynthesis via salvage pathway; S-methyl-5-thio-alpha-D-ribose 1-phosphate from S-methyl-5'-thioadenosine (hydrolase route): step 1/2.</text>
</comment>
<evidence type="ECO:0000313" key="8">
    <source>
        <dbReference type="Proteomes" id="UP000236146"/>
    </source>
</evidence>
<dbReference type="Proteomes" id="UP000236146">
    <property type="component" value="Unassembled WGS sequence"/>
</dbReference>
<dbReference type="GO" id="GO:0019509">
    <property type="term" value="P:L-methionine salvage from methylthioadenosine"/>
    <property type="evidence" value="ECO:0007669"/>
    <property type="project" value="UniProtKB-UniPathway"/>
</dbReference>
<evidence type="ECO:0000256" key="5">
    <source>
        <dbReference type="ARBA" id="ARBA00023167"/>
    </source>
</evidence>
<dbReference type="InterPro" id="IPR010049">
    <property type="entry name" value="MTA_SAH_Nsdase"/>
</dbReference>
<dbReference type="OrthoDB" id="44283at2"/>
<evidence type="ECO:0000256" key="3">
    <source>
        <dbReference type="ARBA" id="ARBA00022605"/>
    </source>
</evidence>
<gene>
    <name evidence="7" type="primary">mtnN</name>
    <name evidence="7" type="ORF">BFS05_03055</name>
</gene>
<dbReference type="GO" id="GO:0005829">
    <property type="term" value="C:cytosol"/>
    <property type="evidence" value="ECO:0007669"/>
    <property type="project" value="TreeGrafter"/>
</dbReference>
<keyword evidence="3" id="KW-0028">Amino-acid biosynthesis</keyword>
<dbReference type="InterPro" id="IPR035994">
    <property type="entry name" value="Nucleoside_phosphorylase_sf"/>
</dbReference>
<dbReference type="AlphaFoldDB" id="A0A2K1SVM0"/>
<evidence type="ECO:0000259" key="6">
    <source>
        <dbReference type="Pfam" id="PF01048"/>
    </source>
</evidence>
<evidence type="ECO:0000313" key="7">
    <source>
        <dbReference type="EMBL" id="PNS43555.1"/>
    </source>
</evidence>
<sequence>MSDNEKITKVDITKVAVVGALEEEVAHISSALENVSLKKAASLDVSCGTLDSADGRKIEVAATVGGMGLVNAAATVQYLIDTYNPQVVIFSGIAGNLNKNLHMNDVVLGKTVKYLDTDMRLIGQWKPFASEFHSDDYLLKVASNVLTDMKITHISGTIASGGYFVDSPEKVAEVIAATQADAVEMEGAAVLHVAARNDVPALIVRAMSDNADTQYETFKTFDISEYADTAAKITVNIIRNL</sequence>
<dbReference type="PANTHER" id="PTHR46832:SF1">
    <property type="entry name" value="5'-METHYLTHIOADENOSINE_S-ADENOSYLHOMOCYSTEINE NUCLEOSIDASE"/>
    <property type="match status" value="1"/>
</dbReference>
<keyword evidence="4" id="KW-0378">Hydrolase</keyword>
<dbReference type="CDD" id="cd09008">
    <property type="entry name" value="MTAN"/>
    <property type="match status" value="1"/>
</dbReference>
<dbReference type="EMBL" id="MNLH01000002">
    <property type="protein sequence ID" value="PNS43555.1"/>
    <property type="molecule type" value="Genomic_DNA"/>
</dbReference>
<name>A0A2K1SVM0_GARVA</name>
<keyword evidence="5" id="KW-0486">Methionine biosynthesis</keyword>
<dbReference type="EC" id="3.2.2.9" evidence="2"/>
<dbReference type="GO" id="GO:0008782">
    <property type="term" value="F:adenosylhomocysteine nucleosidase activity"/>
    <property type="evidence" value="ECO:0007669"/>
    <property type="project" value="UniProtKB-EC"/>
</dbReference>
<dbReference type="Gene3D" id="3.40.50.1580">
    <property type="entry name" value="Nucleoside phosphorylase domain"/>
    <property type="match status" value="1"/>
</dbReference>
<dbReference type="NCBIfam" id="TIGR01704">
    <property type="entry name" value="MTA_SAH-Nsdase"/>
    <property type="match status" value="1"/>
</dbReference>
<dbReference type="SUPFAM" id="SSF53167">
    <property type="entry name" value="Purine and uridine phosphorylases"/>
    <property type="match status" value="1"/>
</dbReference>
<evidence type="ECO:0000256" key="2">
    <source>
        <dbReference type="ARBA" id="ARBA00011974"/>
    </source>
</evidence>
<accession>A0A2K1SVM0</accession>
<dbReference type="GO" id="GO:0009164">
    <property type="term" value="P:nucleoside catabolic process"/>
    <property type="evidence" value="ECO:0007669"/>
    <property type="project" value="InterPro"/>
</dbReference>
<evidence type="ECO:0000256" key="1">
    <source>
        <dbReference type="ARBA" id="ARBA00004945"/>
    </source>
</evidence>
<dbReference type="RefSeq" id="WP_103084535.1">
    <property type="nucleotide sequence ID" value="NZ_MNLH01000002.1"/>
</dbReference>